<gene>
    <name evidence="2" type="ORF">SI7747_UN021662</name>
</gene>
<evidence type="ECO:0000256" key="1">
    <source>
        <dbReference type="SAM" id="MobiDB-lite"/>
    </source>
</evidence>
<organism evidence="2 3">
    <name type="scientific">Spirodela intermedia</name>
    <name type="common">Intermediate duckweed</name>
    <dbReference type="NCBI Taxonomy" id="51605"/>
    <lineage>
        <taxon>Eukaryota</taxon>
        <taxon>Viridiplantae</taxon>
        <taxon>Streptophyta</taxon>
        <taxon>Embryophyta</taxon>
        <taxon>Tracheophyta</taxon>
        <taxon>Spermatophyta</taxon>
        <taxon>Magnoliopsida</taxon>
        <taxon>Liliopsida</taxon>
        <taxon>Araceae</taxon>
        <taxon>Lemnoideae</taxon>
        <taxon>Spirodela</taxon>
    </lineage>
</organism>
<evidence type="ECO:0000313" key="3">
    <source>
        <dbReference type="Proteomes" id="UP001189122"/>
    </source>
</evidence>
<name>A0ABN7EBN1_SPIIN</name>
<comment type="caution">
    <text evidence="2">The sequence shown here is derived from an EMBL/GenBank/DDBJ whole genome shotgun (WGS) entry which is preliminary data.</text>
</comment>
<proteinExistence type="predicted"/>
<dbReference type="EMBL" id="CACRZD030000276">
    <property type="protein sequence ID" value="CAA6675320.1"/>
    <property type="molecule type" value="Genomic_DNA"/>
</dbReference>
<feature type="compositionally biased region" description="Basic and acidic residues" evidence="1">
    <location>
        <begin position="128"/>
        <end position="137"/>
    </location>
</feature>
<protein>
    <submittedName>
        <fullName evidence="2">Uncharacterized protein</fullName>
    </submittedName>
</protein>
<dbReference type="Proteomes" id="UP001189122">
    <property type="component" value="Unassembled WGS sequence"/>
</dbReference>
<feature type="region of interest" description="Disordered" evidence="1">
    <location>
        <begin position="109"/>
        <end position="149"/>
    </location>
</feature>
<keyword evidence="3" id="KW-1185">Reference proteome</keyword>
<sequence length="189" mass="21822">MEEGLPPVREAEGERNQPPYGLFSCWALLQRAFPWRRLRRRGGERWHQLKSASIALRFGHQRRLSPGSCRYDPLSYAQNFEEKAFDGDDDENFYRGFSSRFVPIAPATKVNPPEGSDTPPQFPPDVGDWSREEKRVDQGGWTPPHHSLELPPRVEETAVRLTLRRGNFHGLLLGSSVRCQSRRQLRESR</sequence>
<accession>A0ABN7EBN1</accession>
<dbReference type="PANTHER" id="PTHR33168">
    <property type="entry name" value="STRESS INDUCED PROTEIN-RELATED"/>
    <property type="match status" value="1"/>
</dbReference>
<evidence type="ECO:0000313" key="2">
    <source>
        <dbReference type="EMBL" id="CAA6675320.1"/>
    </source>
</evidence>
<reference evidence="3" key="1">
    <citation type="journal article" date="2020" name="Sci. Rep.">
        <title>Chromosome-scale genome assembly for the duckweed Spirodela intermedia, integrating cytogenetic maps, PacBio and Oxford Nanopore libraries.</title>
        <authorList>
            <person name="Hoang P.T.N."/>
            <person name="Fiebig A."/>
            <person name="Novak P."/>
            <person name="Macas J."/>
            <person name="Cao H.X."/>
            <person name="Stepanenko A."/>
            <person name="Chen G."/>
            <person name="Borisjuk N."/>
            <person name="Scholz U."/>
            <person name="Schubert I."/>
        </authorList>
    </citation>
    <scope>NUCLEOTIDE SEQUENCE [LARGE SCALE GENOMIC DNA]</scope>
</reference>